<dbReference type="EMBL" id="CP045119">
    <property type="protein sequence ID" value="QIN82176.1"/>
    <property type="molecule type" value="Genomic_DNA"/>
</dbReference>
<evidence type="ECO:0000313" key="3">
    <source>
        <dbReference type="Proteomes" id="UP000501452"/>
    </source>
</evidence>
<dbReference type="CDD" id="cd02215">
    <property type="entry name" value="cupin_QDO_N_C"/>
    <property type="match status" value="1"/>
</dbReference>
<sequence>MGRRDHGVVHVAPGEGKKLWIVDELMTFVVSGGETRGTYALTDSTVPPGGEAPPHVHHREDEAFWMLEGELEVTVGDDTVTASPGSFVRLPRDVPHSYINAASAPARFLTLMVPAGLEGLFEEVGKPATNPASPPPFGEEDVEKLLTVAPGYGVEILPS</sequence>
<dbReference type="SUPFAM" id="SSF51182">
    <property type="entry name" value="RmlC-like cupins"/>
    <property type="match status" value="1"/>
</dbReference>
<keyword evidence="3" id="KW-1185">Reference proteome</keyword>
<feature type="domain" description="Cupin type-2" evidence="1">
    <location>
        <begin position="45"/>
        <end position="111"/>
    </location>
</feature>
<proteinExistence type="predicted"/>
<dbReference type="AlphaFoldDB" id="A0A6G8Q6T4"/>
<evidence type="ECO:0000313" key="2">
    <source>
        <dbReference type="EMBL" id="QIN82176.1"/>
    </source>
</evidence>
<organism evidence="2 3">
    <name type="scientific">Rubrobacter tropicus</name>
    <dbReference type="NCBI Taxonomy" id="2653851"/>
    <lineage>
        <taxon>Bacteria</taxon>
        <taxon>Bacillati</taxon>
        <taxon>Actinomycetota</taxon>
        <taxon>Rubrobacteria</taxon>
        <taxon>Rubrobacterales</taxon>
        <taxon>Rubrobacteraceae</taxon>
        <taxon>Rubrobacter</taxon>
    </lineage>
</organism>
<dbReference type="Gene3D" id="2.60.120.10">
    <property type="entry name" value="Jelly Rolls"/>
    <property type="match status" value="1"/>
</dbReference>
<accession>A0A6G8Q6T4</accession>
<dbReference type="Pfam" id="PF07883">
    <property type="entry name" value="Cupin_2"/>
    <property type="match status" value="1"/>
</dbReference>
<dbReference type="PANTHER" id="PTHR36440">
    <property type="entry name" value="PUTATIVE (AFU_ORTHOLOGUE AFUA_8G07350)-RELATED"/>
    <property type="match status" value="1"/>
</dbReference>
<gene>
    <name evidence="2" type="ORF">GBA63_05590</name>
</gene>
<dbReference type="KEGG" id="rub:GBA63_05590"/>
<dbReference type="InterPro" id="IPR013096">
    <property type="entry name" value="Cupin_2"/>
</dbReference>
<protein>
    <submittedName>
        <fullName evidence="2">Cupin domain-containing protein</fullName>
    </submittedName>
</protein>
<dbReference type="PANTHER" id="PTHR36440:SF1">
    <property type="entry name" value="PUTATIVE (AFU_ORTHOLOGUE AFUA_8G07350)-RELATED"/>
    <property type="match status" value="1"/>
</dbReference>
<dbReference type="InterPro" id="IPR053146">
    <property type="entry name" value="QDO-like"/>
</dbReference>
<reference evidence="2 3" key="1">
    <citation type="submission" date="2019-10" db="EMBL/GenBank/DDBJ databases">
        <title>Rubrobacter sp nov SCSIO 52090 isolated from a deep-sea sediment in the South China Sea.</title>
        <authorList>
            <person name="Chen R.W."/>
        </authorList>
    </citation>
    <scope>NUCLEOTIDE SEQUENCE [LARGE SCALE GENOMIC DNA]</scope>
    <source>
        <strain evidence="2 3">SCSIO 52909</strain>
    </source>
</reference>
<name>A0A6G8Q6T4_9ACTN</name>
<dbReference type="RefSeq" id="WP_166174252.1">
    <property type="nucleotide sequence ID" value="NZ_CP045119.1"/>
</dbReference>
<dbReference type="InterPro" id="IPR014710">
    <property type="entry name" value="RmlC-like_jellyroll"/>
</dbReference>
<dbReference type="Proteomes" id="UP000501452">
    <property type="component" value="Chromosome"/>
</dbReference>
<dbReference type="InterPro" id="IPR011051">
    <property type="entry name" value="RmlC_Cupin_sf"/>
</dbReference>
<evidence type="ECO:0000259" key="1">
    <source>
        <dbReference type="Pfam" id="PF07883"/>
    </source>
</evidence>